<protein>
    <submittedName>
        <fullName evidence="2">Uncharacterized protein</fullName>
    </submittedName>
</protein>
<gene>
    <name evidence="2" type="ORF">DFQ12_0957</name>
</gene>
<reference evidence="2 3" key="1">
    <citation type="submission" date="2018-09" db="EMBL/GenBank/DDBJ databases">
        <title>Genomic Encyclopedia of Type Strains, Phase III (KMG-III): the genomes of soil and plant-associated and newly described type strains.</title>
        <authorList>
            <person name="Whitman W."/>
        </authorList>
    </citation>
    <scope>NUCLEOTIDE SEQUENCE [LARGE SCALE GENOMIC DNA]</scope>
    <source>
        <strain evidence="2 3">CECT 7938</strain>
    </source>
</reference>
<dbReference type="AlphaFoldDB" id="A0A420BHG5"/>
<keyword evidence="3" id="KW-1185">Reference proteome</keyword>
<feature type="transmembrane region" description="Helical" evidence="1">
    <location>
        <begin position="97"/>
        <end position="116"/>
    </location>
</feature>
<evidence type="ECO:0000313" key="3">
    <source>
        <dbReference type="Proteomes" id="UP000286246"/>
    </source>
</evidence>
<feature type="transmembrane region" description="Helical" evidence="1">
    <location>
        <begin position="204"/>
        <end position="224"/>
    </location>
</feature>
<feature type="transmembrane region" description="Helical" evidence="1">
    <location>
        <begin position="264"/>
        <end position="283"/>
    </location>
</feature>
<name>A0A420BHG5_SPHD1</name>
<evidence type="ECO:0000256" key="1">
    <source>
        <dbReference type="SAM" id="Phobius"/>
    </source>
</evidence>
<accession>A0A420BHG5</accession>
<keyword evidence="1" id="KW-0812">Transmembrane</keyword>
<dbReference type="EMBL" id="RAPY01000001">
    <property type="protein sequence ID" value="RKE56105.1"/>
    <property type="molecule type" value="Genomic_DNA"/>
</dbReference>
<feature type="transmembrane region" description="Helical" evidence="1">
    <location>
        <begin position="66"/>
        <end position="85"/>
    </location>
</feature>
<feature type="transmembrane region" description="Helical" evidence="1">
    <location>
        <begin position="150"/>
        <end position="172"/>
    </location>
</feature>
<feature type="transmembrane region" description="Helical" evidence="1">
    <location>
        <begin position="236"/>
        <end position="258"/>
    </location>
</feature>
<keyword evidence="1" id="KW-0472">Membrane</keyword>
<comment type="caution">
    <text evidence="2">The sequence shown here is derived from an EMBL/GenBank/DDBJ whole genome shotgun (WGS) entry which is preliminary data.</text>
</comment>
<feature type="transmembrane region" description="Helical" evidence="1">
    <location>
        <begin position="12"/>
        <end position="32"/>
    </location>
</feature>
<evidence type="ECO:0000313" key="2">
    <source>
        <dbReference type="EMBL" id="RKE56105.1"/>
    </source>
</evidence>
<organism evidence="2 3">
    <name type="scientific">Sphingobacterium detergens</name>
    <dbReference type="NCBI Taxonomy" id="1145106"/>
    <lineage>
        <taxon>Bacteria</taxon>
        <taxon>Pseudomonadati</taxon>
        <taxon>Bacteroidota</taxon>
        <taxon>Sphingobacteriia</taxon>
        <taxon>Sphingobacteriales</taxon>
        <taxon>Sphingobacteriaceae</taxon>
        <taxon>Sphingobacterium</taxon>
    </lineage>
</organism>
<proteinExistence type="predicted"/>
<sequence length="295" mass="33651">MARDYITALKLSLFVLSIALFLFMSFSAWKLLTGTSMELLSYLNIASKHPMQEILPLDITLLRLNGGMHGIAALILFISIIKLDIFSNKDCFQPVKWGLFITLFSFVLLGSIFRIISNQQGAALFFFASSVIYLLLRWRHSQQGFYTHGLWNYIMYLPVYLMILYTMGIPGYEKLFHMETVLPKYVDMFHGSFISKLPGGTTSMILLIGIFEQTVVVLLFVSIFKGEFLISEPKPWFKIALLLCIIIFSMLCFGLTVVGNYQGAMNLLFYATFTFLLLASLGFPRMKCTAIEDHY</sequence>
<keyword evidence="1" id="KW-1133">Transmembrane helix</keyword>
<feature type="transmembrane region" description="Helical" evidence="1">
    <location>
        <begin position="122"/>
        <end position="138"/>
    </location>
</feature>
<dbReference type="Proteomes" id="UP000286246">
    <property type="component" value="Unassembled WGS sequence"/>
</dbReference>